<keyword evidence="2" id="KW-1185">Reference proteome</keyword>
<dbReference type="OrthoDB" id="8028712at2"/>
<protein>
    <submittedName>
        <fullName evidence="1">Kae1-associated kinase</fullName>
        <ecNumber evidence="1">2.7.-.-</ecNumber>
    </submittedName>
</protein>
<comment type="caution">
    <text evidence="1">The sequence shown here is derived from an EMBL/GenBank/DDBJ whole genome shotgun (WGS) entry which is preliminary data.</text>
</comment>
<organism evidence="1 2">
    <name type="scientific">Neisseria wadsworthii 9715</name>
    <dbReference type="NCBI Taxonomy" id="1030841"/>
    <lineage>
        <taxon>Bacteria</taxon>
        <taxon>Pseudomonadati</taxon>
        <taxon>Pseudomonadota</taxon>
        <taxon>Betaproteobacteria</taxon>
        <taxon>Neisseriales</taxon>
        <taxon>Neisseriaceae</taxon>
        <taxon>Neisseria</taxon>
    </lineage>
</organism>
<evidence type="ECO:0000313" key="1">
    <source>
        <dbReference type="EMBL" id="EGZ45504.1"/>
    </source>
</evidence>
<dbReference type="HOGENOM" id="CLU_088530_0_0_4"/>
<dbReference type="STRING" id="1030841.HMPREF9370_1601"/>
<dbReference type="InterPro" id="IPR011009">
    <property type="entry name" value="Kinase-like_dom_sf"/>
</dbReference>
<sequence length="261" mass="29146">MTDYQTALSQCLSEQTATIASHTLASGETVWVRKVGKHVPQWRYAALGLLSKVFKLGALQPVPNLGGEAALAIEARRLQELEQAGVPAPKLLAQSRKAIMFSCLGANGFMHEIENPATQLASFAECLAAIARVHKAGQYLSQVFIRNIIRQSDGGIGFIDFEDDPLLHMQLLQCQCRDYLCYLQSSATWLERTGNLSEAVAIWCRHFQSLPENLQTALRKNYLRVLWLRKLTAGWMGSDTRRLSALAQLLYQAEKVRQNSQ</sequence>
<reference evidence="1 2" key="1">
    <citation type="submission" date="2011-06" db="EMBL/GenBank/DDBJ databases">
        <authorList>
            <person name="Muzny D."/>
            <person name="Qin X."/>
            <person name="Deng J."/>
            <person name="Jiang H."/>
            <person name="Liu Y."/>
            <person name="Qu J."/>
            <person name="Song X.-Z."/>
            <person name="Zhang L."/>
            <person name="Thornton R."/>
            <person name="Coyle M."/>
            <person name="Francisco L."/>
            <person name="Jackson L."/>
            <person name="Javaid M."/>
            <person name="Korchina V."/>
            <person name="Kovar C."/>
            <person name="Mata R."/>
            <person name="Mathew T."/>
            <person name="Ngo R."/>
            <person name="Nguyen L."/>
            <person name="Nguyen N."/>
            <person name="Okwuonu G."/>
            <person name="Ongeri F."/>
            <person name="Pham C."/>
            <person name="Simmons D."/>
            <person name="Wilczek-Boney K."/>
            <person name="Hale W."/>
            <person name="Jakkamsetti A."/>
            <person name="Pham P."/>
            <person name="Ruth R."/>
            <person name="San Lucas F."/>
            <person name="Warren J."/>
            <person name="Zhang J."/>
            <person name="Zhao Z."/>
            <person name="Zhou C."/>
            <person name="Zhu D."/>
            <person name="Lee S."/>
            <person name="Bess C."/>
            <person name="Blankenburg K."/>
            <person name="Forbes L."/>
            <person name="Fu Q."/>
            <person name="Gubbala S."/>
            <person name="Hirani K."/>
            <person name="Jayaseelan J.C."/>
            <person name="Lara F."/>
            <person name="Munidasa M."/>
            <person name="Palculict T."/>
            <person name="Patil S."/>
            <person name="Pu L.-L."/>
            <person name="Saada N."/>
            <person name="Tang L."/>
            <person name="Weissenberger G."/>
            <person name="Zhu Y."/>
            <person name="Hemphill L."/>
            <person name="Shang Y."/>
            <person name="Youmans B."/>
            <person name="Ayvaz T."/>
            <person name="Ross M."/>
            <person name="Santibanez J."/>
            <person name="Aqrawi P."/>
            <person name="Gross S."/>
            <person name="Joshi V."/>
            <person name="Fowler G."/>
            <person name="Nazareth L."/>
            <person name="Reid J."/>
            <person name="Worley K."/>
            <person name="Petrosino J."/>
            <person name="Highlander S."/>
            <person name="Gibbs R."/>
        </authorList>
    </citation>
    <scope>NUCLEOTIDE SEQUENCE [LARGE SCALE GENOMIC DNA]</scope>
    <source>
        <strain evidence="1 2">9715</strain>
    </source>
</reference>
<dbReference type="EC" id="2.7.-.-" evidence="1"/>
<evidence type="ECO:0000313" key="2">
    <source>
        <dbReference type="Proteomes" id="UP000005336"/>
    </source>
</evidence>
<dbReference type="RefSeq" id="WP_009116742.1">
    <property type="nucleotide sequence ID" value="NZ_JH165159.1"/>
</dbReference>
<keyword evidence="1" id="KW-0418">Kinase</keyword>
<keyword evidence="1" id="KW-0808">Transferase</keyword>
<dbReference type="SUPFAM" id="SSF56112">
    <property type="entry name" value="Protein kinase-like (PK-like)"/>
    <property type="match status" value="1"/>
</dbReference>
<name>G4CR91_9NEIS</name>
<dbReference type="GO" id="GO:0016301">
    <property type="term" value="F:kinase activity"/>
    <property type="evidence" value="ECO:0007669"/>
    <property type="project" value="UniProtKB-KW"/>
</dbReference>
<dbReference type="AlphaFoldDB" id="G4CR91"/>
<gene>
    <name evidence="1" type="ORF">HMPREF9370_1601</name>
</gene>
<accession>G4CR91</accession>
<dbReference type="Proteomes" id="UP000005336">
    <property type="component" value="Unassembled WGS sequence"/>
</dbReference>
<proteinExistence type="predicted"/>
<dbReference type="EMBL" id="AGAZ01000058">
    <property type="protein sequence ID" value="EGZ45504.1"/>
    <property type="molecule type" value="Genomic_DNA"/>
</dbReference>
<dbReference type="PATRIC" id="fig|1030841.3.peg.1586"/>